<protein>
    <recommendedName>
        <fullName evidence="4">BZIP domain-containing protein</fullName>
    </recommendedName>
</protein>
<gene>
    <name evidence="2" type="ORF">BDV40DRAFT_294621</name>
</gene>
<feature type="region of interest" description="Disordered" evidence="1">
    <location>
        <begin position="1"/>
        <end position="69"/>
    </location>
</feature>
<feature type="compositionally biased region" description="Polar residues" evidence="1">
    <location>
        <begin position="1"/>
        <end position="15"/>
    </location>
</feature>
<accession>A0A5N6VDA8</accession>
<sequence length="414" mass="46898">MSSKLSAPETDSSDPSGRSGESEGYSSTSDDLRRLRTGKRGRPPIDPTQKGLVERRRNQVRKAQRAYRSRKEEEAAFRINYVQELENRISRMRQSFFELMSHVTKAEITRRQPDFTHHLQNITADFLSASQIIEPLELQRDGGQTHLNHLWHDPNSSTPSVCSNIHTSYTTEFPVPATVPIEMPMPILGPPLGLPSTFFDTKVLLSRNFAQRLYLSCIKRAYGLLTNPYADRTEVARVFQYSFHYSDASTMISTFDTLLQSNADYQTAYVYTLGGAGTHYTNRQTDLGIAQNVQLRQQTPSTDNHDTWFDPRDIEGWLKEHGLVIGGAQSFMYLSNFCPFELCRSEILCAETEPSQVSEQHTRPNAKILNVDQFLQELLLRGVCLGCAPGFRRLDVEAAFSLAISDDTTFVHES</sequence>
<reference evidence="2 3" key="1">
    <citation type="submission" date="2019-04" db="EMBL/GenBank/DDBJ databases">
        <title>Friends and foes A comparative genomics study of 23 Aspergillus species from section Flavi.</title>
        <authorList>
            <consortium name="DOE Joint Genome Institute"/>
            <person name="Kjaerbolling I."/>
            <person name="Vesth T."/>
            <person name="Frisvad J.C."/>
            <person name="Nybo J.L."/>
            <person name="Theobald S."/>
            <person name="Kildgaard S."/>
            <person name="Isbrandt T."/>
            <person name="Kuo A."/>
            <person name="Sato A."/>
            <person name="Lyhne E.K."/>
            <person name="Kogle M.E."/>
            <person name="Wiebenga A."/>
            <person name="Kun R.S."/>
            <person name="Lubbers R.J."/>
            <person name="Makela M.R."/>
            <person name="Barry K."/>
            <person name="Chovatia M."/>
            <person name="Clum A."/>
            <person name="Daum C."/>
            <person name="Haridas S."/>
            <person name="He G."/>
            <person name="LaButti K."/>
            <person name="Lipzen A."/>
            <person name="Mondo S."/>
            <person name="Riley R."/>
            <person name="Salamov A."/>
            <person name="Simmons B.A."/>
            <person name="Magnuson J.K."/>
            <person name="Henrissat B."/>
            <person name="Mortensen U.H."/>
            <person name="Larsen T.O."/>
            <person name="Devries R.P."/>
            <person name="Grigoriev I.V."/>
            <person name="Machida M."/>
            <person name="Baker S.E."/>
            <person name="Andersen M.R."/>
        </authorList>
    </citation>
    <scope>NUCLEOTIDE SEQUENCE [LARGE SCALE GENOMIC DNA]</scope>
    <source>
        <strain evidence="2 3">CBS 117626</strain>
    </source>
</reference>
<dbReference type="Proteomes" id="UP000326950">
    <property type="component" value="Unassembled WGS sequence"/>
</dbReference>
<dbReference type="PANTHER" id="PTHR40618:SF1">
    <property type="entry name" value="B-ZIP TRANSCRIPTION FACTOR (EUROFUNG)"/>
    <property type="match status" value="1"/>
</dbReference>
<keyword evidence="3" id="KW-1185">Reference proteome</keyword>
<dbReference type="PANTHER" id="PTHR40618">
    <property type="entry name" value="B-ZIP TRANSCRIPTION FACTOR (EUROFUNG)-RELATED"/>
    <property type="match status" value="1"/>
</dbReference>
<evidence type="ECO:0008006" key="4">
    <source>
        <dbReference type="Google" id="ProtNLM"/>
    </source>
</evidence>
<dbReference type="AlphaFoldDB" id="A0A5N6VDA8"/>
<evidence type="ECO:0000256" key="1">
    <source>
        <dbReference type="SAM" id="MobiDB-lite"/>
    </source>
</evidence>
<name>A0A5N6VDA8_ASPTM</name>
<organism evidence="2 3">
    <name type="scientific">Aspergillus tamarii</name>
    <dbReference type="NCBI Taxonomy" id="41984"/>
    <lineage>
        <taxon>Eukaryota</taxon>
        <taxon>Fungi</taxon>
        <taxon>Dikarya</taxon>
        <taxon>Ascomycota</taxon>
        <taxon>Pezizomycotina</taxon>
        <taxon>Eurotiomycetes</taxon>
        <taxon>Eurotiomycetidae</taxon>
        <taxon>Eurotiales</taxon>
        <taxon>Aspergillaceae</taxon>
        <taxon>Aspergillus</taxon>
        <taxon>Aspergillus subgen. Circumdati</taxon>
    </lineage>
</organism>
<evidence type="ECO:0000313" key="2">
    <source>
        <dbReference type="EMBL" id="KAE8168677.1"/>
    </source>
</evidence>
<dbReference type="OrthoDB" id="3555317at2759"/>
<dbReference type="EMBL" id="ML738585">
    <property type="protein sequence ID" value="KAE8168677.1"/>
    <property type="molecule type" value="Genomic_DNA"/>
</dbReference>
<feature type="compositionally biased region" description="Basic residues" evidence="1">
    <location>
        <begin position="58"/>
        <end position="68"/>
    </location>
</feature>
<evidence type="ECO:0000313" key="3">
    <source>
        <dbReference type="Proteomes" id="UP000326950"/>
    </source>
</evidence>
<dbReference type="CDD" id="cd14688">
    <property type="entry name" value="bZIP_YAP"/>
    <property type="match status" value="1"/>
</dbReference>
<proteinExistence type="predicted"/>
<feature type="compositionally biased region" description="Low complexity" evidence="1">
    <location>
        <begin position="16"/>
        <end position="29"/>
    </location>
</feature>
<dbReference type="Gene3D" id="1.20.5.170">
    <property type="match status" value="1"/>
</dbReference>